<dbReference type="FunCoup" id="A0A543B0U4">
    <property type="interactions" value="190"/>
</dbReference>
<comment type="caution">
    <text evidence="2">The sequence shown here is derived from an EMBL/GenBank/DDBJ whole genome shotgun (WGS) entry which is preliminary data.</text>
</comment>
<dbReference type="SUPFAM" id="SSF53474">
    <property type="entry name" value="alpha/beta-Hydrolases"/>
    <property type="match status" value="1"/>
</dbReference>
<keyword evidence="3" id="KW-1185">Reference proteome</keyword>
<evidence type="ECO:0000259" key="1">
    <source>
        <dbReference type="Pfam" id="PF00561"/>
    </source>
</evidence>
<organism evidence="2 3">
    <name type="scientific">Stackebrandtia endophytica</name>
    <dbReference type="NCBI Taxonomy" id="1496996"/>
    <lineage>
        <taxon>Bacteria</taxon>
        <taxon>Bacillati</taxon>
        <taxon>Actinomycetota</taxon>
        <taxon>Actinomycetes</taxon>
        <taxon>Glycomycetales</taxon>
        <taxon>Glycomycetaceae</taxon>
        <taxon>Stackebrandtia</taxon>
    </lineage>
</organism>
<dbReference type="PANTHER" id="PTHR43194:SF5">
    <property type="entry name" value="PIMELOYL-[ACYL-CARRIER PROTEIN] METHYL ESTER ESTERASE"/>
    <property type="match status" value="1"/>
</dbReference>
<dbReference type="InterPro" id="IPR000639">
    <property type="entry name" value="Epox_hydrolase-like"/>
</dbReference>
<dbReference type="PANTHER" id="PTHR43194">
    <property type="entry name" value="HYDROLASE ALPHA/BETA FOLD FAMILY"/>
    <property type="match status" value="1"/>
</dbReference>
<dbReference type="InterPro" id="IPR050228">
    <property type="entry name" value="Carboxylesterase_BioH"/>
</dbReference>
<dbReference type="GO" id="GO:0003824">
    <property type="term" value="F:catalytic activity"/>
    <property type="evidence" value="ECO:0007669"/>
    <property type="project" value="InterPro"/>
</dbReference>
<dbReference type="InterPro" id="IPR000073">
    <property type="entry name" value="AB_hydrolase_1"/>
</dbReference>
<evidence type="ECO:0000313" key="2">
    <source>
        <dbReference type="EMBL" id="TQL78390.1"/>
    </source>
</evidence>
<dbReference type="OrthoDB" id="63519at2"/>
<dbReference type="EMBL" id="VFOW01000001">
    <property type="protein sequence ID" value="TQL78390.1"/>
    <property type="molecule type" value="Genomic_DNA"/>
</dbReference>
<dbReference type="InterPro" id="IPR029058">
    <property type="entry name" value="AB_hydrolase_fold"/>
</dbReference>
<dbReference type="Pfam" id="PF00561">
    <property type="entry name" value="Abhydrolase_1"/>
    <property type="match status" value="1"/>
</dbReference>
<accession>A0A543B0U4</accession>
<reference evidence="2 3" key="1">
    <citation type="submission" date="2019-06" db="EMBL/GenBank/DDBJ databases">
        <title>Sequencing the genomes of 1000 actinobacteria strains.</title>
        <authorList>
            <person name="Klenk H.-P."/>
        </authorList>
    </citation>
    <scope>NUCLEOTIDE SEQUENCE [LARGE SCALE GENOMIC DNA]</scope>
    <source>
        <strain evidence="2 3">DSM 45928</strain>
    </source>
</reference>
<gene>
    <name evidence="2" type="ORF">FB566_3976</name>
</gene>
<feature type="domain" description="AB hydrolase-1" evidence="1">
    <location>
        <begin position="28"/>
        <end position="273"/>
    </location>
</feature>
<dbReference type="PRINTS" id="PR00111">
    <property type="entry name" value="ABHYDROLASE"/>
</dbReference>
<dbReference type="RefSeq" id="WP_142042759.1">
    <property type="nucleotide sequence ID" value="NZ_JBHTGS010000003.1"/>
</dbReference>
<dbReference type="Proteomes" id="UP000317043">
    <property type="component" value="Unassembled WGS sequence"/>
</dbReference>
<dbReference type="InParanoid" id="A0A543B0U4"/>
<protein>
    <submittedName>
        <fullName evidence="2">Pimeloyl-ACP methyl ester carboxylesterase</fullName>
    </submittedName>
</protein>
<dbReference type="PRINTS" id="PR00412">
    <property type="entry name" value="EPOXHYDRLASE"/>
</dbReference>
<dbReference type="Gene3D" id="3.40.50.1820">
    <property type="entry name" value="alpha/beta hydrolase"/>
    <property type="match status" value="1"/>
</dbReference>
<sequence>MTSAFERHTDLTVSGGPIRHYRSGDDGPPILLLHGGMMDTAEGVWRNVAGELARHYQVHAIDLPRHGASRPWPGLLDREFFTGFLDELLDRLDLPKVAVIGLSMGGGLGIDLALRRPERVSALIAVGPGGLGAKRPAQFVTWLTMKTPGILAWTSKYLGRNEKAVRKSMISNLTAGADTVDFDAIVATVQAEARAKAEHGERALDDWMVTSYGPFGMRLDYLPELHRLTVPSLWLRGDNDPLVKEPELAEAARNAPGGRMVTMADAGHIVTYDQPAEFVRLTDEFLRSVLGDADSTTARSAQG</sequence>
<proteinExistence type="predicted"/>
<name>A0A543B0U4_9ACTN</name>
<evidence type="ECO:0000313" key="3">
    <source>
        <dbReference type="Proteomes" id="UP000317043"/>
    </source>
</evidence>
<dbReference type="AlphaFoldDB" id="A0A543B0U4"/>